<proteinExistence type="predicted"/>
<accession>A0A556MU71</accession>
<dbReference type="OrthoDB" id="9793489at2"/>
<dbReference type="Pfam" id="PF00144">
    <property type="entry name" value="Beta-lactamase"/>
    <property type="match status" value="1"/>
</dbReference>
<gene>
    <name evidence="3" type="ORF">FO440_04680</name>
</gene>
<dbReference type="AlphaFoldDB" id="A0A556MU71"/>
<feature type="chain" id="PRO_5021932118" evidence="1">
    <location>
        <begin position="19"/>
        <end position="359"/>
    </location>
</feature>
<dbReference type="Proteomes" id="UP000318733">
    <property type="component" value="Unassembled WGS sequence"/>
</dbReference>
<evidence type="ECO:0000313" key="3">
    <source>
        <dbReference type="EMBL" id="TSJ43490.1"/>
    </source>
</evidence>
<comment type="caution">
    <text evidence="3">The sequence shown here is derived from an EMBL/GenBank/DDBJ whole genome shotgun (WGS) entry which is preliminary data.</text>
</comment>
<dbReference type="PANTHER" id="PTHR46825:SF9">
    <property type="entry name" value="BETA-LACTAMASE-RELATED DOMAIN-CONTAINING PROTEIN"/>
    <property type="match status" value="1"/>
</dbReference>
<organism evidence="3 4">
    <name type="scientific">Mucilaginibacter corticis</name>
    <dbReference type="NCBI Taxonomy" id="2597670"/>
    <lineage>
        <taxon>Bacteria</taxon>
        <taxon>Pseudomonadati</taxon>
        <taxon>Bacteroidota</taxon>
        <taxon>Sphingobacteriia</taxon>
        <taxon>Sphingobacteriales</taxon>
        <taxon>Sphingobacteriaceae</taxon>
        <taxon>Mucilaginibacter</taxon>
    </lineage>
</organism>
<dbReference type="Gene3D" id="3.40.710.10">
    <property type="entry name" value="DD-peptidase/beta-lactamase superfamily"/>
    <property type="match status" value="1"/>
</dbReference>
<reference evidence="3 4" key="1">
    <citation type="submission" date="2019-07" db="EMBL/GenBank/DDBJ databases">
        <authorList>
            <person name="Huq M.A."/>
        </authorList>
    </citation>
    <scope>NUCLEOTIDE SEQUENCE [LARGE SCALE GENOMIC DNA]</scope>
    <source>
        <strain evidence="3 4">MAH-19</strain>
    </source>
</reference>
<protein>
    <submittedName>
        <fullName evidence="3">Beta-lactamase family protein</fullName>
    </submittedName>
</protein>
<feature type="signal peptide" evidence="1">
    <location>
        <begin position="1"/>
        <end position="18"/>
    </location>
</feature>
<keyword evidence="1" id="KW-0732">Signal</keyword>
<evidence type="ECO:0000259" key="2">
    <source>
        <dbReference type="Pfam" id="PF00144"/>
    </source>
</evidence>
<dbReference type="InterPro" id="IPR012338">
    <property type="entry name" value="Beta-lactam/transpept-like"/>
</dbReference>
<dbReference type="PANTHER" id="PTHR46825">
    <property type="entry name" value="D-ALANYL-D-ALANINE-CARBOXYPEPTIDASE/ENDOPEPTIDASE AMPH"/>
    <property type="match status" value="1"/>
</dbReference>
<evidence type="ECO:0000313" key="4">
    <source>
        <dbReference type="Proteomes" id="UP000318733"/>
    </source>
</evidence>
<dbReference type="InterPro" id="IPR001466">
    <property type="entry name" value="Beta-lactam-related"/>
</dbReference>
<feature type="domain" description="Beta-lactamase-related" evidence="2">
    <location>
        <begin position="41"/>
        <end position="343"/>
    </location>
</feature>
<sequence length="359" mass="40181">MKRLILIFSLLVSGGIAAAQSLKVDTFINRFTGKNNFNGTILIEQHDKVIYKKSFGFANLAFKIPNTPDTKYKVASITKAFTSVLVLQLVEQGKIDLDKPLINYLPDYKGNGGSKVTVRQLLNMTSGMRNFDENASSLDAVLKKGIPQYQLPYTSDELLTKFCSDPLVKEPGKEFDYNNADFIILGKIIEKVSGKTYEQNLQEKILQPLQMKNSGLLSQTKITDNLADTYFYRDDIKALVSDLPVYMENWYAAGAMYSTADDILKFSDALFKGKLLKQETLKQMFTSGLGEYGLGVWVYLKYDINHKMFTIVKRPGSIMGAQAMLFHILEDGSTIIILSNTGTVSLDDFAAEIAKQIIQ</sequence>
<dbReference type="RefSeq" id="WP_144247056.1">
    <property type="nucleotide sequence ID" value="NZ_VLPK01000001.1"/>
</dbReference>
<dbReference type="SUPFAM" id="SSF56601">
    <property type="entry name" value="beta-lactamase/transpeptidase-like"/>
    <property type="match status" value="1"/>
</dbReference>
<name>A0A556MU71_9SPHI</name>
<dbReference type="EMBL" id="VLPK01000001">
    <property type="protein sequence ID" value="TSJ43490.1"/>
    <property type="molecule type" value="Genomic_DNA"/>
</dbReference>
<dbReference type="InterPro" id="IPR050491">
    <property type="entry name" value="AmpC-like"/>
</dbReference>
<evidence type="ECO:0000256" key="1">
    <source>
        <dbReference type="SAM" id="SignalP"/>
    </source>
</evidence>
<keyword evidence="4" id="KW-1185">Reference proteome</keyword>